<dbReference type="AlphaFoldDB" id="A0A3Q3FL73"/>
<dbReference type="InterPro" id="IPR003029">
    <property type="entry name" value="S1_domain"/>
</dbReference>
<feature type="compositionally biased region" description="Basic and acidic residues" evidence="2">
    <location>
        <begin position="589"/>
        <end position="639"/>
    </location>
</feature>
<feature type="domain" description="S1 motif" evidence="3">
    <location>
        <begin position="115"/>
        <end position="197"/>
    </location>
</feature>
<dbReference type="GeneTree" id="ENSGT00390000013701"/>
<dbReference type="InterPro" id="IPR011990">
    <property type="entry name" value="TPR-like_helical_dom_sf"/>
</dbReference>
<dbReference type="PROSITE" id="PS50005">
    <property type="entry name" value="TPR"/>
    <property type="match status" value="1"/>
</dbReference>
<dbReference type="SMART" id="SM00316">
    <property type="entry name" value="S1"/>
    <property type="match status" value="1"/>
</dbReference>
<dbReference type="GO" id="GO:0003676">
    <property type="term" value="F:nucleic acid binding"/>
    <property type="evidence" value="ECO:0007669"/>
    <property type="project" value="InterPro"/>
</dbReference>
<evidence type="ECO:0000256" key="1">
    <source>
        <dbReference type="PROSITE-ProRule" id="PRU00339"/>
    </source>
</evidence>
<dbReference type="SUPFAM" id="SSF50249">
    <property type="entry name" value="Nucleic acid-binding proteins"/>
    <property type="match status" value="1"/>
</dbReference>
<evidence type="ECO:0000256" key="2">
    <source>
        <dbReference type="SAM" id="MobiDB-lite"/>
    </source>
</evidence>
<reference evidence="4" key="2">
    <citation type="submission" date="2025-09" db="UniProtKB">
        <authorList>
            <consortium name="Ensembl"/>
        </authorList>
    </citation>
    <scope>IDENTIFICATION</scope>
</reference>
<dbReference type="PROSITE" id="PS50126">
    <property type="entry name" value="S1"/>
    <property type="match status" value="1"/>
</dbReference>
<evidence type="ECO:0000259" key="3">
    <source>
        <dbReference type="PROSITE" id="PS50126"/>
    </source>
</evidence>
<dbReference type="PANTHER" id="PTHR23184">
    <property type="entry name" value="TETRATRICOPEPTIDE REPEAT PROTEIN 14"/>
    <property type="match status" value="1"/>
</dbReference>
<dbReference type="PANTHER" id="PTHR23184:SF9">
    <property type="entry name" value="TETRATRICOPEPTIDE REPEAT PROTEIN 14"/>
    <property type="match status" value="1"/>
</dbReference>
<accession>A0A3Q3FL73</accession>
<feature type="compositionally biased region" description="Acidic residues" evidence="2">
    <location>
        <begin position="548"/>
        <end position="557"/>
    </location>
</feature>
<feature type="compositionally biased region" description="Basic and acidic residues" evidence="2">
    <location>
        <begin position="669"/>
        <end position="694"/>
    </location>
</feature>
<dbReference type="Gene3D" id="1.25.40.10">
    <property type="entry name" value="Tetratricopeptide repeat domain"/>
    <property type="match status" value="1"/>
</dbReference>
<sequence>MDKDLLRQCLTYHGQSLLDKLKCEQIENPDFQTVVSDLCKATCDRYDNPLVEQFIARKADILFCPSWKTATGQEEEQVEEEDAAEPYAVMPPVELFMEASFEERRVMLYRDLEKGDIVVGRINNIREYGFFLTLLCTAGGLKRDIEDLELSALCHIREIPSTGSHDDPLSYYQIGDFIRAAVKDIDRYQEKVTVSLHQASLSSKMEHVKLGVIPREELPTHYSRSVRAAADSSETYECILHSCHGYHNPSVVDYLLEKVGISDDHPPSMMRGLQSKLFQEEDFASVIRKKQSASWALKCVRAGVDHFKHGRHVEAMNEYNKALDIDTNNVEALVARGALYANKGSIMKAITDFELALVNCPDHRNAKKYLCQTLVERGKQLEEQEKLVTAEGLYRRALSLDDLNPEAKEALHKITDTIQKSIRLREEALAKEQEKATSSQTSAEKLRKILKEEKRMKKKRKRSASSSSSSSNSSQDSSSPSSTSSNRRRSKKKKKKRRRSERGSKRHSRISSRESRRSEEEEDEVEWYPAPPNTSATFLNQRGGPGSGEEEEVEEKDAEDRRISQLYSLSGASDDEESDSSHKERKRRDREESKAGKKKNSEERGRGSSERRNKSKDRGKEDNRRDSDSKRRSSLDGDRKRKVSCSSADSEYLRRSGSKSEYLANSASKHPESRGRHDSPRRNSFDGGRYENRGRGGIQEAEETRGEKDSFKGKPEEESSRSEERGSGNHKNKKSDFPVRPKKELPTNLLDIFSKIAQFEKEKGGRPK</sequence>
<feature type="compositionally biased region" description="Basic and acidic residues" evidence="2">
    <location>
        <begin position="702"/>
        <end position="727"/>
    </location>
</feature>
<dbReference type="FunCoup" id="A0A3Q3FL73">
    <property type="interactions" value="758"/>
</dbReference>
<evidence type="ECO:0000313" key="5">
    <source>
        <dbReference type="Proteomes" id="UP000261660"/>
    </source>
</evidence>
<dbReference type="Proteomes" id="UP000261660">
    <property type="component" value="Unplaced"/>
</dbReference>
<dbReference type="Ensembl" id="ENSLBET00000020850.1">
    <property type="protein sequence ID" value="ENSLBEP00000019778.1"/>
    <property type="gene ID" value="ENSLBEG00000015175.1"/>
</dbReference>
<dbReference type="InParanoid" id="A0A3Q3FL73"/>
<dbReference type="Gene3D" id="2.40.50.140">
    <property type="entry name" value="Nucleic acid-binding proteins"/>
    <property type="match status" value="1"/>
</dbReference>
<dbReference type="InterPro" id="IPR019734">
    <property type="entry name" value="TPR_rpt"/>
</dbReference>
<protein>
    <submittedName>
        <fullName evidence="4">Tetratricopeptide repeat domain 14</fullName>
    </submittedName>
</protein>
<feature type="compositionally biased region" description="Basic residues" evidence="2">
    <location>
        <begin position="486"/>
        <end position="510"/>
    </location>
</feature>
<proteinExistence type="predicted"/>
<reference evidence="4" key="1">
    <citation type="submission" date="2025-08" db="UniProtKB">
        <authorList>
            <consortium name="Ensembl"/>
        </authorList>
    </citation>
    <scope>IDENTIFICATION</scope>
</reference>
<dbReference type="InterPro" id="IPR012340">
    <property type="entry name" value="NA-bd_OB-fold"/>
</dbReference>
<feature type="compositionally biased region" description="Basic and acidic residues" evidence="2">
    <location>
        <begin position="734"/>
        <end position="745"/>
    </location>
</feature>
<feature type="compositionally biased region" description="Low complexity" evidence="2">
    <location>
        <begin position="464"/>
        <end position="485"/>
    </location>
</feature>
<dbReference type="Pfam" id="PF13414">
    <property type="entry name" value="TPR_11"/>
    <property type="match status" value="1"/>
</dbReference>
<dbReference type="STRING" id="56723.ENSLBEP00000019778"/>
<keyword evidence="1" id="KW-0802">TPR repeat</keyword>
<keyword evidence="5" id="KW-1185">Reference proteome</keyword>
<evidence type="ECO:0000313" key="4">
    <source>
        <dbReference type="Ensembl" id="ENSLBEP00000019778.1"/>
    </source>
</evidence>
<organism evidence="4 5">
    <name type="scientific">Labrus bergylta</name>
    <name type="common">ballan wrasse</name>
    <dbReference type="NCBI Taxonomy" id="56723"/>
    <lineage>
        <taxon>Eukaryota</taxon>
        <taxon>Metazoa</taxon>
        <taxon>Chordata</taxon>
        <taxon>Craniata</taxon>
        <taxon>Vertebrata</taxon>
        <taxon>Euteleostomi</taxon>
        <taxon>Actinopterygii</taxon>
        <taxon>Neopterygii</taxon>
        <taxon>Teleostei</taxon>
        <taxon>Neoteleostei</taxon>
        <taxon>Acanthomorphata</taxon>
        <taxon>Eupercaria</taxon>
        <taxon>Labriformes</taxon>
        <taxon>Labridae</taxon>
        <taxon>Labrus</taxon>
    </lineage>
</organism>
<feature type="repeat" description="TPR" evidence="1">
    <location>
        <begin position="330"/>
        <end position="363"/>
    </location>
</feature>
<name>A0A3Q3FL73_9LABR</name>
<feature type="region of interest" description="Disordered" evidence="2">
    <location>
        <begin position="452"/>
        <end position="748"/>
    </location>
</feature>
<dbReference type="SUPFAM" id="SSF48452">
    <property type="entry name" value="TPR-like"/>
    <property type="match status" value="1"/>
</dbReference>
<dbReference type="SMART" id="SM00028">
    <property type="entry name" value="TPR"/>
    <property type="match status" value="3"/>
</dbReference>
<dbReference type="InterPro" id="IPR039190">
    <property type="entry name" value="TTC14"/>
</dbReference>